<dbReference type="Pfam" id="PF05368">
    <property type="entry name" value="NmrA"/>
    <property type="match status" value="1"/>
</dbReference>
<sequence length="300" mass="32575">MDIALVGGSGKLGGLIAEEVLGRPEARLRLLVRPGSRGKVADLERRGAQIVEGELGANADDSLAKFVDGATTVISAVQGGPDVIIDGQAALLRATREAGVTRFIPSSFSLDLFKVPNGQIVTSDWRRQFGQLADEQRGDVEVVHVLNGTFLDREILFYFYRLIDPDTQTAYLWGDGEHPVDFTTYTDTARYTVEAAADDKPVGRVLPVAGDSLNFAELVAAYEKATGTTLRVERLGSLDDLDGLITGLASGGSESFMRFLPLMYIRSSFNGDGKLDQVHNDRYPRIIPTTAQQYFAATQD</sequence>
<gene>
    <name evidence="4" type="ORF">JOF56_007580</name>
</gene>
<dbReference type="Gene3D" id="3.40.50.720">
    <property type="entry name" value="NAD(P)-binding Rossmann-like Domain"/>
    <property type="match status" value="1"/>
</dbReference>
<accession>A0ABS4TRZ9</accession>
<keyword evidence="2" id="KW-0560">Oxidoreductase</keyword>
<dbReference type="SUPFAM" id="SSF51735">
    <property type="entry name" value="NAD(P)-binding Rossmann-fold domains"/>
    <property type="match status" value="1"/>
</dbReference>
<dbReference type="InterPro" id="IPR008030">
    <property type="entry name" value="NmrA-like"/>
</dbReference>
<evidence type="ECO:0000259" key="3">
    <source>
        <dbReference type="Pfam" id="PF05368"/>
    </source>
</evidence>
<feature type="domain" description="NmrA-like" evidence="3">
    <location>
        <begin position="3"/>
        <end position="111"/>
    </location>
</feature>
<dbReference type="RefSeq" id="WP_209644172.1">
    <property type="nucleotide sequence ID" value="NZ_JAGINW010000001.1"/>
</dbReference>
<evidence type="ECO:0000256" key="1">
    <source>
        <dbReference type="ARBA" id="ARBA00022857"/>
    </source>
</evidence>
<dbReference type="Proteomes" id="UP001519332">
    <property type="component" value="Unassembled WGS sequence"/>
</dbReference>
<dbReference type="Gene3D" id="3.90.25.10">
    <property type="entry name" value="UDP-galactose 4-epimerase, domain 1"/>
    <property type="match status" value="1"/>
</dbReference>
<dbReference type="InterPro" id="IPR036291">
    <property type="entry name" value="NAD(P)-bd_dom_sf"/>
</dbReference>
<name>A0ABS4TRZ9_9PSEU</name>
<dbReference type="InterPro" id="IPR051609">
    <property type="entry name" value="NmrA/Isoflavone_reductase-like"/>
</dbReference>
<evidence type="ECO:0000313" key="4">
    <source>
        <dbReference type="EMBL" id="MBP2327195.1"/>
    </source>
</evidence>
<evidence type="ECO:0000313" key="5">
    <source>
        <dbReference type="Proteomes" id="UP001519332"/>
    </source>
</evidence>
<evidence type="ECO:0000256" key="2">
    <source>
        <dbReference type="ARBA" id="ARBA00023002"/>
    </source>
</evidence>
<keyword evidence="5" id="KW-1185">Reference proteome</keyword>
<protein>
    <submittedName>
        <fullName evidence="4">Nucleoside-diphosphate-sugar epimerase</fullName>
    </submittedName>
</protein>
<reference evidence="4 5" key="1">
    <citation type="submission" date="2021-03" db="EMBL/GenBank/DDBJ databases">
        <title>Sequencing the genomes of 1000 actinobacteria strains.</title>
        <authorList>
            <person name="Klenk H.-P."/>
        </authorList>
    </citation>
    <scope>NUCLEOTIDE SEQUENCE [LARGE SCALE GENOMIC DNA]</scope>
    <source>
        <strain evidence="4 5">DSM 46670</strain>
    </source>
</reference>
<keyword evidence="1" id="KW-0521">NADP</keyword>
<proteinExistence type="predicted"/>
<dbReference type="PANTHER" id="PTHR47706:SF9">
    <property type="entry name" value="NMRA-LIKE DOMAIN-CONTAINING PROTEIN-RELATED"/>
    <property type="match status" value="1"/>
</dbReference>
<organism evidence="4 5">
    <name type="scientific">Kibdelosporangium banguiense</name>
    <dbReference type="NCBI Taxonomy" id="1365924"/>
    <lineage>
        <taxon>Bacteria</taxon>
        <taxon>Bacillati</taxon>
        <taxon>Actinomycetota</taxon>
        <taxon>Actinomycetes</taxon>
        <taxon>Pseudonocardiales</taxon>
        <taxon>Pseudonocardiaceae</taxon>
        <taxon>Kibdelosporangium</taxon>
    </lineage>
</organism>
<dbReference type="PANTHER" id="PTHR47706">
    <property type="entry name" value="NMRA-LIKE FAMILY PROTEIN"/>
    <property type="match status" value="1"/>
</dbReference>
<comment type="caution">
    <text evidence="4">The sequence shown here is derived from an EMBL/GenBank/DDBJ whole genome shotgun (WGS) entry which is preliminary data.</text>
</comment>
<dbReference type="EMBL" id="JAGINW010000001">
    <property type="protein sequence ID" value="MBP2327195.1"/>
    <property type="molecule type" value="Genomic_DNA"/>
</dbReference>